<accession>A0ACB8DRM8</accession>
<comment type="caution">
    <text evidence="1">The sequence shown here is derived from an EMBL/GenBank/DDBJ whole genome shotgun (WGS) entry which is preliminary data.</text>
</comment>
<evidence type="ECO:0000313" key="2">
    <source>
        <dbReference type="Proteomes" id="UP000821865"/>
    </source>
</evidence>
<organism evidence="1 2">
    <name type="scientific">Dermacentor silvarum</name>
    <name type="common">Tick</name>
    <dbReference type="NCBI Taxonomy" id="543639"/>
    <lineage>
        <taxon>Eukaryota</taxon>
        <taxon>Metazoa</taxon>
        <taxon>Ecdysozoa</taxon>
        <taxon>Arthropoda</taxon>
        <taxon>Chelicerata</taxon>
        <taxon>Arachnida</taxon>
        <taxon>Acari</taxon>
        <taxon>Parasitiformes</taxon>
        <taxon>Ixodida</taxon>
        <taxon>Ixodoidea</taxon>
        <taxon>Ixodidae</taxon>
        <taxon>Rhipicephalinae</taxon>
        <taxon>Dermacentor</taxon>
    </lineage>
</organism>
<evidence type="ECO:0000313" key="1">
    <source>
        <dbReference type="EMBL" id="KAH7975192.1"/>
    </source>
</evidence>
<reference evidence="1" key="1">
    <citation type="submission" date="2020-05" db="EMBL/GenBank/DDBJ databases">
        <title>Large-scale comparative analyses of tick genomes elucidate their genetic diversity and vector capacities.</title>
        <authorList>
            <person name="Jia N."/>
            <person name="Wang J."/>
            <person name="Shi W."/>
            <person name="Du L."/>
            <person name="Sun Y."/>
            <person name="Zhan W."/>
            <person name="Jiang J."/>
            <person name="Wang Q."/>
            <person name="Zhang B."/>
            <person name="Ji P."/>
            <person name="Sakyi L.B."/>
            <person name="Cui X."/>
            <person name="Yuan T."/>
            <person name="Jiang B."/>
            <person name="Yang W."/>
            <person name="Lam T.T.-Y."/>
            <person name="Chang Q."/>
            <person name="Ding S."/>
            <person name="Wang X."/>
            <person name="Zhu J."/>
            <person name="Ruan X."/>
            <person name="Zhao L."/>
            <person name="Wei J."/>
            <person name="Que T."/>
            <person name="Du C."/>
            <person name="Cheng J."/>
            <person name="Dai P."/>
            <person name="Han X."/>
            <person name="Huang E."/>
            <person name="Gao Y."/>
            <person name="Liu J."/>
            <person name="Shao H."/>
            <person name="Ye R."/>
            <person name="Li L."/>
            <person name="Wei W."/>
            <person name="Wang X."/>
            <person name="Wang C."/>
            <person name="Yang T."/>
            <person name="Huo Q."/>
            <person name="Li W."/>
            <person name="Guo W."/>
            <person name="Chen H."/>
            <person name="Zhou L."/>
            <person name="Ni X."/>
            <person name="Tian J."/>
            <person name="Zhou Y."/>
            <person name="Sheng Y."/>
            <person name="Liu T."/>
            <person name="Pan Y."/>
            <person name="Xia L."/>
            <person name="Li J."/>
            <person name="Zhao F."/>
            <person name="Cao W."/>
        </authorList>
    </citation>
    <scope>NUCLEOTIDE SEQUENCE</scope>
    <source>
        <strain evidence="1">Dsil-2018</strain>
    </source>
</reference>
<protein>
    <submittedName>
        <fullName evidence="1">Uncharacterized protein</fullName>
    </submittedName>
</protein>
<keyword evidence="2" id="KW-1185">Reference proteome</keyword>
<gene>
    <name evidence="1" type="ORF">HPB49_024864</name>
</gene>
<dbReference type="Proteomes" id="UP000821865">
    <property type="component" value="Chromosome 10"/>
</dbReference>
<name>A0ACB8DRM8_DERSI</name>
<sequence length="441" mass="47851">MASSSKPAPRGAGILSPDYMTLLQSLCTLNQPTVADVTGIFNSEFRRTLGGGRARPSVRAEAARAQAPSTSRGTPSTSRGSKKRGGKPGRGKGRGRKGGGGDDPDDDDEVEEDTSGDEDGFQRSCTWEPDKPCWLFAELDPWNRLLAKGCFELRMHKWSEFALTGFAWPESNAPDYPDVLRLSLLMHLLLRQHRCVTRVVVDLTMSTVETKIFWHALQNSAGGVKCIEYQASLAEKHGLALPSDCVQWALSVSGMSSLCALYLANVYFDAEVARTLAKYMEETTTLVTLSFQSVASQTDDDAGTFLESLALNKTLRTFYMPPDFVKARDGESVAKFLRNHPAIDKIVAYGSQTTSPSGLLKGAVQSTSLKSLHLKTCAVSPEDIQEMAFALTRRPPSPVTDEAATSTPTSRLEKLSFTGCDASNPLLEHAYASLIGGKHST</sequence>
<dbReference type="EMBL" id="CM023479">
    <property type="protein sequence ID" value="KAH7975192.1"/>
    <property type="molecule type" value="Genomic_DNA"/>
</dbReference>
<proteinExistence type="predicted"/>